<keyword evidence="3" id="KW-1185">Reference proteome</keyword>
<feature type="compositionally biased region" description="Pro residues" evidence="1">
    <location>
        <begin position="41"/>
        <end position="50"/>
    </location>
</feature>
<feature type="compositionally biased region" description="Pro residues" evidence="1">
    <location>
        <begin position="311"/>
        <end position="321"/>
    </location>
</feature>
<reference evidence="2 3" key="1">
    <citation type="journal article" date="2023" name="Int. J. Syst. Evol. Microbiol.">
        <title>Arthrobacter mangrovi sp. nov., an actinobacterium isolated from the rhizosphere of a mangrove.</title>
        <authorList>
            <person name="Hamada M."/>
            <person name="Saitou S."/>
            <person name="Enomoto N."/>
            <person name="Nanri K."/>
            <person name="Hidaka K."/>
            <person name="Miura T."/>
            <person name="Tamura T."/>
        </authorList>
    </citation>
    <scope>NUCLEOTIDE SEQUENCE [LARGE SCALE GENOMIC DNA]</scope>
    <source>
        <strain evidence="2 3">NBRC 112813</strain>
    </source>
</reference>
<gene>
    <name evidence="2" type="ORF">AHIS1636_22700</name>
</gene>
<dbReference type="RefSeq" id="WP_264795943.1">
    <property type="nucleotide sequence ID" value="NZ_BRVS01000009.1"/>
</dbReference>
<name>A0ABQ5MV48_9MICC</name>
<sequence length="342" mass="33933">MATTGTPGAGEGTGSGNNPGSGGQSPPVPTQGGPDDGQFVPPGPAAPGGPPAGAGAPVISWLPVGPVGRGDPTWYLYLKSGNCDQLVEPGEQPQTVQDVAKVFCLAVAGDEAAWAQGAELLAGLPVPDSDCWSSTANSVLRSVVDFRQRNPGVAYELVEGSGLACDPTFYELDDDGSDNNGRNPQASVCGGTQMHMVGTLGGLPAGSIRSVVVGSQPEPVTVPVEPLGPDFVFMAPPSTQAGSTTVSVADGDFLVTESVDLEYVGDPNTCPGVEPPPDNGPSANPGEPGPAPGEPGPVEPDNGPSVTPGEPGEPGPGPSGLPPSAAARADRTPAGVPAGLFR</sequence>
<accession>A0ABQ5MV48</accession>
<feature type="compositionally biased region" description="Pro residues" evidence="1">
    <location>
        <begin position="287"/>
        <end position="298"/>
    </location>
</feature>
<evidence type="ECO:0000313" key="2">
    <source>
        <dbReference type="EMBL" id="GLB67830.1"/>
    </source>
</evidence>
<feature type="region of interest" description="Disordered" evidence="1">
    <location>
        <begin position="1"/>
        <end position="52"/>
    </location>
</feature>
<dbReference type="Proteomes" id="UP001209654">
    <property type="component" value="Unassembled WGS sequence"/>
</dbReference>
<protein>
    <submittedName>
        <fullName evidence="2">Uncharacterized protein</fullName>
    </submittedName>
</protein>
<feature type="compositionally biased region" description="Gly residues" evidence="1">
    <location>
        <begin position="7"/>
        <end position="23"/>
    </location>
</feature>
<comment type="caution">
    <text evidence="2">The sequence shown here is derived from an EMBL/GenBank/DDBJ whole genome shotgun (WGS) entry which is preliminary data.</text>
</comment>
<evidence type="ECO:0000313" key="3">
    <source>
        <dbReference type="Proteomes" id="UP001209654"/>
    </source>
</evidence>
<proteinExistence type="predicted"/>
<feature type="region of interest" description="Disordered" evidence="1">
    <location>
        <begin position="264"/>
        <end position="342"/>
    </location>
</feature>
<dbReference type="EMBL" id="BRVS01000009">
    <property type="protein sequence ID" value="GLB67830.1"/>
    <property type="molecule type" value="Genomic_DNA"/>
</dbReference>
<organism evidence="2 3">
    <name type="scientific">Arthrobacter mangrovi</name>
    <dbReference type="NCBI Taxonomy" id="2966350"/>
    <lineage>
        <taxon>Bacteria</taxon>
        <taxon>Bacillati</taxon>
        <taxon>Actinomycetota</taxon>
        <taxon>Actinomycetes</taxon>
        <taxon>Micrococcales</taxon>
        <taxon>Micrococcaceae</taxon>
        <taxon>Arthrobacter</taxon>
    </lineage>
</organism>
<evidence type="ECO:0000256" key="1">
    <source>
        <dbReference type="SAM" id="MobiDB-lite"/>
    </source>
</evidence>